<gene>
    <name evidence="2" type="ORF">A1353_11790</name>
</gene>
<dbReference type="RefSeq" id="WP_064036467.1">
    <property type="nucleotide sequence ID" value="NZ_LUUH01000045.1"/>
</dbReference>
<dbReference type="AlphaFoldDB" id="A0A177MIS2"/>
<proteinExistence type="predicted"/>
<organism evidence="2 3">
    <name type="scientific">Methylomonas methanica</name>
    <dbReference type="NCBI Taxonomy" id="421"/>
    <lineage>
        <taxon>Bacteria</taxon>
        <taxon>Pseudomonadati</taxon>
        <taxon>Pseudomonadota</taxon>
        <taxon>Gammaproteobacteria</taxon>
        <taxon>Methylococcales</taxon>
        <taxon>Methylococcaceae</taxon>
        <taxon>Methylomonas</taxon>
    </lineage>
</organism>
<name>A0A177MIS2_METMH</name>
<reference evidence="2 3" key="1">
    <citation type="submission" date="2016-03" db="EMBL/GenBank/DDBJ databases">
        <authorList>
            <person name="Ploux O."/>
        </authorList>
    </citation>
    <scope>NUCLEOTIDE SEQUENCE [LARGE SCALE GENOMIC DNA]</scope>
    <source>
        <strain evidence="2 3">R-45371</strain>
    </source>
</reference>
<dbReference type="InterPro" id="IPR013424">
    <property type="entry name" value="Ice-binding_C"/>
</dbReference>
<accession>A0A177MIS2</accession>
<comment type="caution">
    <text evidence="2">The sequence shown here is derived from an EMBL/GenBank/DDBJ whole genome shotgun (WGS) entry which is preliminary data.</text>
</comment>
<sequence length="316" mass="32896">MESIKFKKRFDDDFQAIPSIASKSINHGGRLSTAALAITLLLGAHSESTWAAAFDSNIVIRGSAEFDSSGSPADPVNATQAGSLTSIIAGSTSTTTLVGSTVTGPDPLSGTLSQIGDGFGINLSASGTGGTEPSGISPLFGDLTFSIENKSAVDSFVVNLQFHYSHQVEAIDTRELNDNGEFAHSQIAFFKADGSELVFSKVVSDTLFGNEKFIPSSPNTDIGSGIGGALSDVGTLLLSFLLNPGDLISFGDSNPDLFIFGGADSGRFSISASSLITVDSVTKQTNNTVPEPETLWLLAVGLVSVLTSKRRRNAFN</sequence>
<dbReference type="Proteomes" id="UP000077763">
    <property type="component" value="Unassembled WGS sequence"/>
</dbReference>
<dbReference type="Pfam" id="PF07589">
    <property type="entry name" value="PEP-CTERM"/>
    <property type="match status" value="1"/>
</dbReference>
<dbReference type="EMBL" id="LUUH01000045">
    <property type="protein sequence ID" value="OAI05253.1"/>
    <property type="molecule type" value="Genomic_DNA"/>
</dbReference>
<evidence type="ECO:0000313" key="2">
    <source>
        <dbReference type="EMBL" id="OAI05253.1"/>
    </source>
</evidence>
<evidence type="ECO:0000313" key="3">
    <source>
        <dbReference type="Proteomes" id="UP000077763"/>
    </source>
</evidence>
<protein>
    <recommendedName>
        <fullName evidence="1">Ice-binding protein C-terminal domain-containing protein</fullName>
    </recommendedName>
</protein>
<evidence type="ECO:0000259" key="1">
    <source>
        <dbReference type="Pfam" id="PF07589"/>
    </source>
</evidence>
<dbReference type="NCBIfam" id="TIGR02595">
    <property type="entry name" value="PEP_CTERM"/>
    <property type="match status" value="1"/>
</dbReference>
<feature type="domain" description="Ice-binding protein C-terminal" evidence="1">
    <location>
        <begin position="288"/>
        <end position="311"/>
    </location>
</feature>